<feature type="region of interest" description="Disordered" evidence="1">
    <location>
        <begin position="305"/>
        <end position="367"/>
    </location>
</feature>
<feature type="compositionally biased region" description="Low complexity" evidence="1">
    <location>
        <begin position="612"/>
        <end position="625"/>
    </location>
</feature>
<dbReference type="RefSeq" id="WP_379581830.1">
    <property type="nucleotide sequence ID" value="NZ_JBHUFV010000083.1"/>
</dbReference>
<feature type="region of interest" description="Disordered" evidence="1">
    <location>
        <begin position="548"/>
        <end position="649"/>
    </location>
</feature>
<feature type="compositionally biased region" description="Basic residues" evidence="1">
    <location>
        <begin position="687"/>
        <end position="696"/>
    </location>
</feature>
<dbReference type="SUPFAM" id="SSF54001">
    <property type="entry name" value="Cysteine proteinases"/>
    <property type="match status" value="1"/>
</dbReference>
<dbReference type="InterPro" id="IPR007921">
    <property type="entry name" value="CHAP_dom"/>
</dbReference>
<dbReference type="InterPro" id="IPR038765">
    <property type="entry name" value="Papain-like_cys_pep_sf"/>
</dbReference>
<dbReference type="Pfam" id="PF05257">
    <property type="entry name" value="CHAP"/>
    <property type="match status" value="1"/>
</dbReference>
<dbReference type="Gene3D" id="3.90.1720.10">
    <property type="entry name" value="endopeptidase domain like (from Nostoc punctiforme)"/>
    <property type="match status" value="1"/>
</dbReference>
<feature type="compositionally biased region" description="Low complexity" evidence="1">
    <location>
        <begin position="307"/>
        <end position="319"/>
    </location>
</feature>
<evidence type="ECO:0000313" key="4">
    <source>
        <dbReference type="Proteomes" id="UP001597368"/>
    </source>
</evidence>
<dbReference type="Proteomes" id="UP001597368">
    <property type="component" value="Unassembled WGS sequence"/>
</dbReference>
<name>A0ABW4TCG8_9ACTN</name>
<accession>A0ABW4TCG8</accession>
<feature type="region of interest" description="Disordered" evidence="1">
    <location>
        <begin position="662"/>
        <end position="696"/>
    </location>
</feature>
<dbReference type="EMBL" id="JBHUFV010000083">
    <property type="protein sequence ID" value="MFD1939501.1"/>
    <property type="molecule type" value="Genomic_DNA"/>
</dbReference>
<sequence>MTPETSKLIKLLESELGYSEGHGAYTKFGDWYGKTVEFDADYSGAPWCDMFLSWAAHKLGYEEWVGQFAYTVAHAEWFKEKDAWGTKPKPGALVFYDWSGSNKIDNIDHVGIVTKVEGDTIFTIEGNIDGGVAKRKERDQSKVVGYGYPDKIKKRLEAAKLKEAEVDGSLPPDTGPSEVDRLQLPPQSETTGVTALIPRRETASPAPSVSAAGEHATAPRVSPSAPARSADTPAATAGQTRPGKKGKHAKPATADTEAVTREPVTAFTDASATTQVPNLGSPAIIGPVLLAALGLLAVARTRQLRVRPAASRRPAAGPSADRRLDTRPELQPDRRTGRRRAAGTRRRGTGSVPPVEPLFTPATTTPDVSPVAAATTPFVPFETAESAPFAAPGLAAASSVATTGFDALPGSARSDLDAAAALAAGLETSNAILAELESSATTPFDAFGTAADDILSTDLNLFGSGPNPFRNDDDILNTDLNLFGSGPNPFRNDDDILNTDLNLFGSGPNPFRNDSLESALASGTGHDVLEAWEGSAFAAAHENRSLDGYRGRRRSREHPADETTTFRPDAPARGRRHRASETVRAHRATSTGAPATTFSPDAPLRGRRHRPAAPARSAAQPAPARSIVPHAPAGPQPATSRAVIQPPPVPESWETLWEAVGRETAEREPVLAGAGASPERDTAGRTARGRKGRHRA</sequence>
<protein>
    <submittedName>
        <fullName evidence="3">CHAP domain-containing protein</fullName>
    </submittedName>
</protein>
<comment type="caution">
    <text evidence="3">The sequence shown here is derived from an EMBL/GenBank/DDBJ whole genome shotgun (WGS) entry which is preliminary data.</text>
</comment>
<gene>
    <name evidence="3" type="ORF">ACFSKW_49370</name>
</gene>
<proteinExistence type="predicted"/>
<organism evidence="3 4">
    <name type="scientific">Nonomuraea mangrovi</name>
    <dbReference type="NCBI Taxonomy" id="2316207"/>
    <lineage>
        <taxon>Bacteria</taxon>
        <taxon>Bacillati</taxon>
        <taxon>Actinomycetota</taxon>
        <taxon>Actinomycetes</taxon>
        <taxon>Streptosporangiales</taxon>
        <taxon>Streptosporangiaceae</taxon>
        <taxon>Nonomuraea</taxon>
    </lineage>
</organism>
<feature type="compositionally biased region" description="Basic and acidic residues" evidence="1">
    <location>
        <begin position="320"/>
        <end position="335"/>
    </location>
</feature>
<evidence type="ECO:0000313" key="3">
    <source>
        <dbReference type="EMBL" id="MFD1939501.1"/>
    </source>
</evidence>
<keyword evidence="4" id="KW-1185">Reference proteome</keyword>
<reference evidence="4" key="1">
    <citation type="journal article" date="2019" name="Int. J. Syst. Evol. Microbiol.">
        <title>The Global Catalogue of Microorganisms (GCM) 10K type strain sequencing project: providing services to taxonomists for standard genome sequencing and annotation.</title>
        <authorList>
            <consortium name="The Broad Institute Genomics Platform"/>
            <consortium name="The Broad Institute Genome Sequencing Center for Infectious Disease"/>
            <person name="Wu L."/>
            <person name="Ma J."/>
        </authorList>
    </citation>
    <scope>NUCLEOTIDE SEQUENCE [LARGE SCALE GENOMIC DNA]</scope>
    <source>
        <strain evidence="4">ICMP 6774ER</strain>
    </source>
</reference>
<feature type="compositionally biased region" description="Basic residues" evidence="1">
    <location>
        <begin position="336"/>
        <end position="348"/>
    </location>
</feature>
<evidence type="ECO:0000259" key="2">
    <source>
        <dbReference type="Pfam" id="PF05257"/>
    </source>
</evidence>
<feature type="region of interest" description="Disordered" evidence="1">
    <location>
        <begin position="163"/>
        <end position="262"/>
    </location>
</feature>
<feature type="domain" description="Peptidase C51" evidence="2">
    <location>
        <begin position="41"/>
        <end position="127"/>
    </location>
</feature>
<evidence type="ECO:0000256" key="1">
    <source>
        <dbReference type="SAM" id="MobiDB-lite"/>
    </source>
</evidence>
<feature type="compositionally biased region" description="Polar residues" evidence="1">
    <location>
        <begin position="588"/>
        <end position="599"/>
    </location>
</feature>